<evidence type="ECO:0000256" key="1">
    <source>
        <dbReference type="SAM" id="SignalP"/>
    </source>
</evidence>
<dbReference type="AlphaFoldDB" id="A0A1K1SNM2"/>
<name>A0A1K1SNM2_9PSEU</name>
<keyword evidence="3" id="KW-1185">Reference proteome</keyword>
<dbReference type="Proteomes" id="UP000182740">
    <property type="component" value="Unassembled WGS sequence"/>
</dbReference>
<feature type="chain" id="PRO_5038412103" evidence="1">
    <location>
        <begin position="26"/>
        <end position="150"/>
    </location>
</feature>
<dbReference type="PROSITE" id="PS51257">
    <property type="entry name" value="PROKAR_LIPOPROTEIN"/>
    <property type="match status" value="1"/>
</dbReference>
<reference evidence="3" key="1">
    <citation type="submission" date="2016-11" db="EMBL/GenBank/DDBJ databases">
        <authorList>
            <person name="Varghese N."/>
            <person name="Submissions S."/>
        </authorList>
    </citation>
    <scope>NUCLEOTIDE SEQUENCE [LARGE SCALE GENOMIC DNA]</scope>
    <source>
        <strain evidence="3">DSM 44671</strain>
    </source>
</reference>
<protein>
    <submittedName>
        <fullName evidence="2">Uncharacterized protein</fullName>
    </submittedName>
</protein>
<keyword evidence="1" id="KW-0732">Signal</keyword>
<dbReference type="STRING" id="546364.SAMN04489730_6252"/>
<proteinExistence type="predicted"/>
<dbReference type="EMBL" id="FPJG01000006">
    <property type="protein sequence ID" value="SFW85913.1"/>
    <property type="molecule type" value="Genomic_DNA"/>
</dbReference>
<gene>
    <name evidence="2" type="ORF">SAMN04489730_6252</name>
</gene>
<feature type="signal peptide" evidence="1">
    <location>
        <begin position="1"/>
        <end position="25"/>
    </location>
</feature>
<accession>A0A1K1SNM2</accession>
<evidence type="ECO:0000313" key="2">
    <source>
        <dbReference type="EMBL" id="SFW85913.1"/>
    </source>
</evidence>
<organism evidence="2 3">
    <name type="scientific">Amycolatopsis australiensis</name>
    <dbReference type="NCBI Taxonomy" id="546364"/>
    <lineage>
        <taxon>Bacteria</taxon>
        <taxon>Bacillati</taxon>
        <taxon>Actinomycetota</taxon>
        <taxon>Actinomycetes</taxon>
        <taxon>Pseudonocardiales</taxon>
        <taxon>Pseudonocardiaceae</taxon>
        <taxon>Amycolatopsis</taxon>
    </lineage>
</organism>
<sequence>MFARPSSGYSSGVNAPRLRVFAALAAVAVLAAGCATDPQADTVHAGREIRGQLELLRLVVTADRDSVPPVPSLSVTVRDAADELGSAGKDVGQLTDARARAALASITDRAVGLAHQLDDGLGDGTDAGLDRIDAQLRGLIGELARWGVTS</sequence>
<evidence type="ECO:0000313" key="3">
    <source>
        <dbReference type="Proteomes" id="UP000182740"/>
    </source>
</evidence>